<keyword evidence="1" id="KW-1133">Transmembrane helix</keyword>
<dbReference type="eggNOG" id="COG1999">
    <property type="taxonomic scope" value="Bacteria"/>
</dbReference>
<evidence type="ECO:0000313" key="3">
    <source>
        <dbReference type="Proteomes" id="UP000060787"/>
    </source>
</evidence>
<protein>
    <recommendedName>
        <fullName evidence="4">Thioredoxin domain-containing protein</fullName>
    </recommendedName>
</protein>
<organism evidence="2 3">
    <name type="scientific">Lysobacter antibioticus</name>
    <dbReference type="NCBI Taxonomy" id="84531"/>
    <lineage>
        <taxon>Bacteria</taxon>
        <taxon>Pseudomonadati</taxon>
        <taxon>Pseudomonadota</taxon>
        <taxon>Gammaproteobacteria</taxon>
        <taxon>Lysobacterales</taxon>
        <taxon>Lysobacteraceae</taxon>
        <taxon>Lysobacter</taxon>
    </lineage>
</organism>
<dbReference type="InterPro" id="IPR036249">
    <property type="entry name" value="Thioredoxin-like_sf"/>
</dbReference>
<evidence type="ECO:0008006" key="4">
    <source>
        <dbReference type="Google" id="ProtNLM"/>
    </source>
</evidence>
<dbReference type="STRING" id="84531.LA76x_4592"/>
<reference evidence="2 3" key="1">
    <citation type="journal article" date="2015" name="BMC Genomics">
        <title>Comparative genomics and metabolic profiling of the genus Lysobacter.</title>
        <authorList>
            <person name="de Bruijn I."/>
            <person name="Cheng X."/>
            <person name="de Jager V."/>
            <person name="Exposito R.G."/>
            <person name="Watrous J."/>
            <person name="Patel N."/>
            <person name="Postma J."/>
            <person name="Dorrestein P.C."/>
            <person name="Kobayashi D."/>
            <person name="Raaijmakers J.M."/>
        </authorList>
    </citation>
    <scope>NUCLEOTIDE SEQUENCE [LARGE SCALE GENOMIC DNA]</scope>
    <source>
        <strain evidence="2 3">76</strain>
    </source>
</reference>
<accession>A0A0S2FGR3</accession>
<proteinExistence type="predicted"/>
<dbReference type="AlphaFoldDB" id="A0A0S2FGR3"/>
<sequence length="202" mass="22179">MTDSAGSASTDSASDDPVFHRQRNRNRWVLVLIAAFFFVPMLIAGVMRFTNHHPAVSRQHGELLEPKPDLRALQPRLADGSVYAWNPPARIWRIVVAPAPDCAEACVELSQQLDTVWQLFGKDADHVEVLWLGEPPAGAKRPASLRVLGPSPELRAQLPRLNDPAGLPLYVVDPNGFVILRYAPGTDPGGLRADLAKLLKLM</sequence>
<evidence type="ECO:0000313" key="2">
    <source>
        <dbReference type="EMBL" id="ALN82700.1"/>
    </source>
</evidence>
<name>A0A0S2FGR3_LYSAN</name>
<dbReference type="RefSeq" id="WP_425478856.1">
    <property type="nucleotide sequence ID" value="NZ_CP011129.1"/>
</dbReference>
<feature type="transmembrane region" description="Helical" evidence="1">
    <location>
        <begin position="28"/>
        <end position="49"/>
    </location>
</feature>
<gene>
    <name evidence="2" type="ORF">LA76x_4592</name>
</gene>
<dbReference type="Proteomes" id="UP000060787">
    <property type="component" value="Chromosome"/>
</dbReference>
<keyword evidence="1" id="KW-0812">Transmembrane</keyword>
<dbReference type="PATRIC" id="fig|84531.8.peg.4590"/>
<keyword evidence="1" id="KW-0472">Membrane</keyword>
<keyword evidence="3" id="KW-1185">Reference proteome</keyword>
<dbReference type="SUPFAM" id="SSF52833">
    <property type="entry name" value="Thioredoxin-like"/>
    <property type="match status" value="1"/>
</dbReference>
<dbReference type="EMBL" id="CP011129">
    <property type="protein sequence ID" value="ALN82700.1"/>
    <property type="molecule type" value="Genomic_DNA"/>
</dbReference>
<evidence type="ECO:0000256" key="1">
    <source>
        <dbReference type="SAM" id="Phobius"/>
    </source>
</evidence>
<dbReference type="KEGG" id="lab:LA76x_4592"/>